<dbReference type="AlphaFoldDB" id="A0A0H2SIN4"/>
<dbReference type="EMBL" id="KQ085910">
    <property type="protein sequence ID" value="KLO16911.1"/>
    <property type="molecule type" value="Genomic_DNA"/>
</dbReference>
<accession>A0A0H2SIN4</accession>
<protein>
    <recommendedName>
        <fullName evidence="3">F-box domain-containing protein</fullName>
    </recommendedName>
</protein>
<evidence type="ECO:0000313" key="1">
    <source>
        <dbReference type="EMBL" id="KLO16911.1"/>
    </source>
</evidence>
<dbReference type="InParanoid" id="A0A0H2SIN4"/>
<organism evidence="1 2">
    <name type="scientific">Schizopora paradoxa</name>
    <dbReference type="NCBI Taxonomy" id="27342"/>
    <lineage>
        <taxon>Eukaryota</taxon>
        <taxon>Fungi</taxon>
        <taxon>Dikarya</taxon>
        <taxon>Basidiomycota</taxon>
        <taxon>Agaricomycotina</taxon>
        <taxon>Agaricomycetes</taxon>
        <taxon>Hymenochaetales</taxon>
        <taxon>Schizoporaceae</taxon>
        <taxon>Schizopora</taxon>
    </lineage>
</organism>
<dbReference type="OrthoDB" id="2881716at2759"/>
<name>A0A0H2SIN4_9AGAM</name>
<reference evidence="1 2" key="1">
    <citation type="submission" date="2015-04" db="EMBL/GenBank/DDBJ databases">
        <title>Complete genome sequence of Schizopora paradoxa KUC8140, a cosmopolitan wood degrader in East Asia.</title>
        <authorList>
            <consortium name="DOE Joint Genome Institute"/>
            <person name="Min B."/>
            <person name="Park H."/>
            <person name="Jang Y."/>
            <person name="Kim J.-J."/>
            <person name="Kim K.H."/>
            <person name="Pangilinan J."/>
            <person name="Lipzen A."/>
            <person name="Riley R."/>
            <person name="Grigoriev I.V."/>
            <person name="Spatafora J.W."/>
            <person name="Choi I.-G."/>
        </authorList>
    </citation>
    <scope>NUCLEOTIDE SEQUENCE [LARGE SCALE GENOMIC DNA]</scope>
    <source>
        <strain evidence="1 2">KUC8140</strain>
    </source>
</reference>
<proteinExistence type="predicted"/>
<sequence length="584" mass="66274">MHKQSVPVLQHFFNVNTIRKMKIDIRPMEMLENIVKDLGKFGMELTLTWEAFMESWPAEYSSQEITSLSGMKFPSNGEDDLGSLRSVLSCLRQTTMALKLVEQLVDRTATNVLTSLESLSQKLGSKINQFPDEIVSLIFMFAHKNAVEDDDDHSVHDRTRGPPICRQSLLLSHICRPWRTLACSIPKLWTTISSHQHPMSISHFVRLSRGQPLHVVFVARLAMFQDMPQSFDTFKKHDEFFLNVMPLSARWQSFFLFFSPYESFDEVDAIVPGLVHAFRGVRLDALEKLIVCLGGWLGGARDSSLASAIFSSCYIPKVRQCVIADFIPFNPVSEQISSLTVRFADVILGPVDSEDIFRFIGRHSNLSELSLLFSPPNYDTFTARKNATLQGGLDLPCLKKLRVEAPVSQTYDLIKNFLRSLSHSTLEEVTFDFRISLHEVEDDDDDTYLSVLFRQELDSCLRELSRHESLNSFTLCICQKAKANPYHSNNALDIIFSSLHRLKNLVISAPDFPSPIINKLRAPLRTLTLNGCSRFNDQFIKDLSCALQSQGALDSFERLSVDGCDELRKDVAMDLLSSDKVLWE</sequence>
<evidence type="ECO:0008006" key="3">
    <source>
        <dbReference type="Google" id="ProtNLM"/>
    </source>
</evidence>
<gene>
    <name evidence="1" type="ORF">SCHPADRAFT_994733</name>
</gene>
<evidence type="ECO:0000313" key="2">
    <source>
        <dbReference type="Proteomes" id="UP000053477"/>
    </source>
</evidence>
<keyword evidence="2" id="KW-1185">Reference proteome</keyword>
<dbReference type="Proteomes" id="UP000053477">
    <property type="component" value="Unassembled WGS sequence"/>
</dbReference>